<keyword evidence="4" id="KW-0575">Peroxidase</keyword>
<evidence type="ECO:0000256" key="11">
    <source>
        <dbReference type="ARBA" id="ARBA00049091"/>
    </source>
</evidence>
<dbReference type="SUPFAM" id="SSF52833">
    <property type="entry name" value="Thioredoxin-like"/>
    <property type="match status" value="1"/>
</dbReference>
<evidence type="ECO:0000256" key="7">
    <source>
        <dbReference type="ARBA" id="ARBA00023157"/>
    </source>
</evidence>
<dbReference type="PANTHER" id="PTHR42801">
    <property type="entry name" value="THIOREDOXIN-DEPENDENT PEROXIDE REDUCTASE"/>
    <property type="match status" value="1"/>
</dbReference>
<evidence type="ECO:0000313" key="15">
    <source>
        <dbReference type="Proteomes" id="UP000199223"/>
    </source>
</evidence>
<comment type="similarity">
    <text evidence="10">Belongs to the peroxiredoxin family. BCP/PrxQ subfamily.</text>
</comment>
<dbReference type="STRING" id="856736.SAMN04488058_10396"/>
<dbReference type="EMBL" id="FNZA01000003">
    <property type="protein sequence ID" value="SEJ01287.1"/>
    <property type="molecule type" value="Genomic_DNA"/>
</dbReference>
<comment type="subunit">
    <text evidence="2">Monomer.</text>
</comment>
<dbReference type="GO" id="GO:0005737">
    <property type="term" value="C:cytoplasm"/>
    <property type="evidence" value="ECO:0007669"/>
    <property type="project" value="TreeGrafter"/>
</dbReference>
<organism evidence="14 15">
    <name type="scientific">Deinococcus reticulitermitis</name>
    <dbReference type="NCBI Taxonomy" id="856736"/>
    <lineage>
        <taxon>Bacteria</taxon>
        <taxon>Thermotogati</taxon>
        <taxon>Deinococcota</taxon>
        <taxon>Deinococci</taxon>
        <taxon>Deinococcales</taxon>
        <taxon>Deinococcaceae</taxon>
        <taxon>Deinococcus</taxon>
    </lineage>
</organism>
<accession>A0A1H6VHR8</accession>
<evidence type="ECO:0000256" key="2">
    <source>
        <dbReference type="ARBA" id="ARBA00011245"/>
    </source>
</evidence>
<evidence type="ECO:0000256" key="9">
    <source>
        <dbReference type="ARBA" id="ARBA00032824"/>
    </source>
</evidence>
<dbReference type="InterPro" id="IPR036249">
    <property type="entry name" value="Thioredoxin-like_sf"/>
</dbReference>
<keyword evidence="15" id="KW-1185">Reference proteome</keyword>
<keyword evidence="6" id="KW-0560">Oxidoreductase</keyword>
<keyword evidence="7" id="KW-1015">Disulfide bond</keyword>
<proteinExistence type="inferred from homology"/>
<evidence type="ECO:0000256" key="3">
    <source>
        <dbReference type="ARBA" id="ARBA00013017"/>
    </source>
</evidence>
<evidence type="ECO:0000259" key="13">
    <source>
        <dbReference type="PROSITE" id="PS51352"/>
    </source>
</evidence>
<evidence type="ECO:0000256" key="6">
    <source>
        <dbReference type="ARBA" id="ARBA00023002"/>
    </source>
</evidence>
<dbReference type="FunFam" id="3.40.30.10:FF:000007">
    <property type="entry name" value="Thioredoxin-dependent thiol peroxidase"/>
    <property type="match status" value="1"/>
</dbReference>
<evidence type="ECO:0000256" key="1">
    <source>
        <dbReference type="ARBA" id="ARBA00003330"/>
    </source>
</evidence>
<dbReference type="OrthoDB" id="69195at2"/>
<dbReference type="PROSITE" id="PS51352">
    <property type="entry name" value="THIOREDOXIN_2"/>
    <property type="match status" value="1"/>
</dbReference>
<dbReference type="Pfam" id="PF00578">
    <property type="entry name" value="AhpC-TSA"/>
    <property type="match status" value="1"/>
</dbReference>
<dbReference type="GO" id="GO:0034599">
    <property type="term" value="P:cellular response to oxidative stress"/>
    <property type="evidence" value="ECO:0007669"/>
    <property type="project" value="TreeGrafter"/>
</dbReference>
<evidence type="ECO:0000256" key="5">
    <source>
        <dbReference type="ARBA" id="ARBA00022862"/>
    </source>
</evidence>
<dbReference type="EC" id="1.11.1.24" evidence="3"/>
<dbReference type="InterPro" id="IPR024706">
    <property type="entry name" value="Peroxiredoxin_AhpC-typ"/>
</dbReference>
<evidence type="ECO:0000256" key="8">
    <source>
        <dbReference type="ARBA" id="ARBA00023284"/>
    </source>
</evidence>
<dbReference type="RefSeq" id="WP_092263622.1">
    <property type="nucleotide sequence ID" value="NZ_FNZA01000003.1"/>
</dbReference>
<comment type="function">
    <text evidence="1">Thiol-specific peroxidase that catalyzes the reduction of hydrogen peroxide and organic hydroperoxides to water and alcohols, respectively. Plays a role in cell protection against oxidative stress by detoxifying peroxides and as sensor of hydrogen peroxide-mediated signaling events.</text>
</comment>
<dbReference type="CDD" id="cd03017">
    <property type="entry name" value="PRX_BCP"/>
    <property type="match status" value="1"/>
</dbReference>
<dbReference type="PANTHER" id="PTHR42801:SF4">
    <property type="entry name" value="AHPC_TSA FAMILY PROTEIN"/>
    <property type="match status" value="1"/>
</dbReference>
<dbReference type="AlphaFoldDB" id="A0A1H6VHR8"/>
<evidence type="ECO:0000313" key="14">
    <source>
        <dbReference type="EMBL" id="SEJ01287.1"/>
    </source>
</evidence>
<name>A0A1H6VHR8_9DEIO</name>
<evidence type="ECO:0000256" key="10">
    <source>
        <dbReference type="ARBA" id="ARBA00038489"/>
    </source>
</evidence>
<feature type="active site" description="Cysteine sulfenic acid (-SOH) intermediate; for peroxidase activity" evidence="12">
    <location>
        <position position="45"/>
    </location>
</feature>
<dbReference type="InterPro" id="IPR050924">
    <property type="entry name" value="Peroxiredoxin_BCP/PrxQ"/>
</dbReference>
<reference evidence="15" key="1">
    <citation type="submission" date="2016-10" db="EMBL/GenBank/DDBJ databases">
        <authorList>
            <person name="Varghese N."/>
            <person name="Submissions S."/>
        </authorList>
    </citation>
    <scope>NUCLEOTIDE SEQUENCE [LARGE SCALE GENOMIC DNA]</scope>
    <source>
        <strain evidence="15">CGMCC 1.10218</strain>
    </source>
</reference>
<gene>
    <name evidence="14" type="ORF">SAMN04488058_10396</name>
</gene>
<dbReference type="GO" id="GO:0045454">
    <property type="term" value="P:cell redox homeostasis"/>
    <property type="evidence" value="ECO:0007669"/>
    <property type="project" value="TreeGrafter"/>
</dbReference>
<dbReference type="GO" id="GO:0008379">
    <property type="term" value="F:thioredoxin peroxidase activity"/>
    <property type="evidence" value="ECO:0007669"/>
    <property type="project" value="TreeGrafter"/>
</dbReference>
<protein>
    <recommendedName>
        <fullName evidence="3">thioredoxin-dependent peroxiredoxin</fullName>
        <ecNumber evidence="3">1.11.1.24</ecNumber>
    </recommendedName>
    <alternativeName>
        <fullName evidence="9">Thioredoxin peroxidase</fullName>
    </alternativeName>
</protein>
<keyword evidence="8" id="KW-0676">Redox-active center</keyword>
<evidence type="ECO:0000256" key="4">
    <source>
        <dbReference type="ARBA" id="ARBA00022559"/>
    </source>
</evidence>
<dbReference type="Proteomes" id="UP000199223">
    <property type="component" value="Unassembled WGS sequence"/>
</dbReference>
<keyword evidence="5" id="KW-0049">Antioxidant</keyword>
<dbReference type="Gene3D" id="3.40.30.10">
    <property type="entry name" value="Glutaredoxin"/>
    <property type="match status" value="1"/>
</dbReference>
<feature type="domain" description="Thioredoxin" evidence="13">
    <location>
        <begin position="3"/>
        <end position="153"/>
    </location>
</feature>
<dbReference type="InterPro" id="IPR000866">
    <property type="entry name" value="AhpC/TSA"/>
</dbReference>
<evidence type="ECO:0000256" key="12">
    <source>
        <dbReference type="PIRSR" id="PIRSR000239-1"/>
    </source>
</evidence>
<sequence length="157" mass="17132">MKPQVGQPAPEFEARSDDGQEVSLGTLRGRWAALYFYPRAGTPGCSVEAQRFEAALPEFERLGAQVIGVSTDTEASQARFRDRCGLSFPLIPDGDKKVARAFGVLGGLTGLLGVTSRETFLLDPEGRVAYHWGRVNPLNHATEVLDMLRRLQMGGRA</sequence>
<comment type="catalytic activity">
    <reaction evidence="11">
        <text>a hydroperoxide + [thioredoxin]-dithiol = an alcohol + [thioredoxin]-disulfide + H2O</text>
        <dbReference type="Rhea" id="RHEA:62620"/>
        <dbReference type="Rhea" id="RHEA-COMP:10698"/>
        <dbReference type="Rhea" id="RHEA-COMP:10700"/>
        <dbReference type="ChEBI" id="CHEBI:15377"/>
        <dbReference type="ChEBI" id="CHEBI:29950"/>
        <dbReference type="ChEBI" id="CHEBI:30879"/>
        <dbReference type="ChEBI" id="CHEBI:35924"/>
        <dbReference type="ChEBI" id="CHEBI:50058"/>
        <dbReference type="EC" id="1.11.1.24"/>
    </reaction>
</comment>
<dbReference type="InterPro" id="IPR013766">
    <property type="entry name" value="Thioredoxin_domain"/>
</dbReference>
<dbReference type="PIRSF" id="PIRSF000239">
    <property type="entry name" value="AHPC"/>
    <property type="match status" value="1"/>
</dbReference>